<name>A0A8S4A5W4_9EUPU</name>
<dbReference type="PANTHER" id="PTHR31655:SF7">
    <property type="entry name" value="PROTEIN FAM78A"/>
    <property type="match status" value="1"/>
</dbReference>
<proteinExistence type="predicted"/>
<dbReference type="Proteomes" id="UP000678393">
    <property type="component" value="Unassembled WGS sequence"/>
</dbReference>
<keyword evidence="2" id="KW-1185">Reference proteome</keyword>
<dbReference type="EMBL" id="CAJHNH020008444">
    <property type="protein sequence ID" value="CAG5135658.1"/>
    <property type="molecule type" value="Genomic_DNA"/>
</dbReference>
<gene>
    <name evidence="1" type="ORF">CUNI_LOCUS21216</name>
</gene>
<accession>A0A8S4A5W4</accession>
<dbReference type="OrthoDB" id="9971204at2759"/>
<comment type="caution">
    <text evidence="1">The sequence shown here is derived from an EMBL/GenBank/DDBJ whole genome shotgun (WGS) entry which is preliminary data.</text>
</comment>
<evidence type="ECO:0000313" key="1">
    <source>
        <dbReference type="EMBL" id="CAG5135658.1"/>
    </source>
</evidence>
<dbReference type="PANTHER" id="PTHR31655">
    <property type="entry name" value="PROTEIN FAM78A"/>
    <property type="match status" value="1"/>
</dbReference>
<dbReference type="AlphaFoldDB" id="A0A8S4A5W4"/>
<reference evidence="1" key="1">
    <citation type="submission" date="2021-04" db="EMBL/GenBank/DDBJ databases">
        <authorList>
            <consortium name="Molecular Ecology Group"/>
        </authorList>
    </citation>
    <scope>NUCLEOTIDE SEQUENCE</scope>
</reference>
<dbReference type="InterPro" id="IPR029638">
    <property type="entry name" value="FAM78"/>
</dbReference>
<protein>
    <submittedName>
        <fullName evidence="1">Uncharacterized protein</fullName>
    </submittedName>
</protein>
<evidence type="ECO:0000313" key="2">
    <source>
        <dbReference type="Proteomes" id="UP000678393"/>
    </source>
</evidence>
<organism evidence="1 2">
    <name type="scientific">Candidula unifasciata</name>
    <dbReference type="NCBI Taxonomy" id="100452"/>
    <lineage>
        <taxon>Eukaryota</taxon>
        <taxon>Metazoa</taxon>
        <taxon>Spiralia</taxon>
        <taxon>Lophotrochozoa</taxon>
        <taxon>Mollusca</taxon>
        <taxon>Gastropoda</taxon>
        <taxon>Heterobranchia</taxon>
        <taxon>Euthyneura</taxon>
        <taxon>Panpulmonata</taxon>
        <taxon>Eupulmonata</taxon>
        <taxon>Stylommatophora</taxon>
        <taxon>Helicina</taxon>
        <taxon>Helicoidea</taxon>
        <taxon>Geomitridae</taxon>
        <taxon>Candidula</taxon>
    </lineage>
</organism>
<sequence>MNRSVQSSDGMEQESVVAWNGALNKENNNSNENISASNDNVGPVIRILEIEAKIDKEPTQVDESSSAVLKYRTPNFRASATVEISPFSDNEAWKVGWIQACTDMTFHNTYGKEGFTSWEFPELTSGKQTMISDCDGRHYPWYGSRNETVIFKGPCDRYQTATVYMNDNFHPHVTWRNPANRHQLEPNLTHIIRDQSFYVWLVAWNMVTMKSFVMQTISWCMQLEIAIDPRRPLGTRATLVSNPVPRQPIILDYNVPIPRCALTPPCANSAQMLVWHPRRGKPACVIPPVWKSQCRSPKRESKL</sequence>